<dbReference type="InterPro" id="IPR032675">
    <property type="entry name" value="LRR_dom_sf"/>
</dbReference>
<evidence type="ECO:0008006" key="3">
    <source>
        <dbReference type="Google" id="ProtNLM"/>
    </source>
</evidence>
<accession>A0A9W9A3H7</accession>
<name>A0A9W9A3H7_9AGAR</name>
<gene>
    <name evidence="1" type="ORF">J3R30DRAFT_3510265</name>
</gene>
<proteinExistence type="predicted"/>
<comment type="caution">
    <text evidence="1">The sequence shown here is derived from an EMBL/GenBank/DDBJ whole genome shotgun (WGS) entry which is preliminary data.</text>
</comment>
<evidence type="ECO:0000313" key="2">
    <source>
        <dbReference type="Proteomes" id="UP001150266"/>
    </source>
</evidence>
<protein>
    <recommendedName>
        <fullName evidence="3">F-box domain-containing protein</fullName>
    </recommendedName>
</protein>
<dbReference type="EMBL" id="JAOTPV010000017">
    <property type="protein sequence ID" value="KAJ4473604.1"/>
    <property type="molecule type" value="Genomic_DNA"/>
</dbReference>
<dbReference type="SUPFAM" id="SSF81383">
    <property type="entry name" value="F-box domain"/>
    <property type="match status" value="1"/>
</dbReference>
<dbReference type="Gene3D" id="3.80.10.10">
    <property type="entry name" value="Ribonuclease Inhibitor"/>
    <property type="match status" value="1"/>
</dbReference>
<keyword evidence="2" id="KW-1185">Reference proteome</keyword>
<reference evidence="1" key="1">
    <citation type="submission" date="2022-08" db="EMBL/GenBank/DDBJ databases">
        <title>A Global Phylogenomic Analysis of the Shiitake Genus Lentinula.</title>
        <authorList>
            <consortium name="DOE Joint Genome Institute"/>
            <person name="Sierra-Patev S."/>
            <person name="Min B."/>
            <person name="Naranjo-Ortiz M."/>
            <person name="Looney B."/>
            <person name="Konkel Z."/>
            <person name="Slot J.C."/>
            <person name="Sakamoto Y."/>
            <person name="Steenwyk J.L."/>
            <person name="Rokas A."/>
            <person name="Carro J."/>
            <person name="Camarero S."/>
            <person name="Ferreira P."/>
            <person name="Molpeceres G."/>
            <person name="Ruiz-Duenas F.J."/>
            <person name="Serrano A."/>
            <person name="Henrissat B."/>
            <person name="Drula E."/>
            <person name="Hughes K.W."/>
            <person name="Mata J.L."/>
            <person name="Ishikawa N.K."/>
            <person name="Vargas-Isla R."/>
            <person name="Ushijima S."/>
            <person name="Smith C.A."/>
            <person name="Ahrendt S."/>
            <person name="Andreopoulos W."/>
            <person name="He G."/>
            <person name="Labutti K."/>
            <person name="Lipzen A."/>
            <person name="Ng V."/>
            <person name="Riley R."/>
            <person name="Sandor L."/>
            <person name="Barry K."/>
            <person name="Martinez A.T."/>
            <person name="Xiao Y."/>
            <person name="Gibbons J.G."/>
            <person name="Terashima K."/>
            <person name="Grigoriev I.V."/>
            <person name="Hibbett D.S."/>
        </authorList>
    </citation>
    <scope>NUCLEOTIDE SEQUENCE</scope>
    <source>
        <strain evidence="1">JLM2183</strain>
    </source>
</reference>
<evidence type="ECO:0000313" key="1">
    <source>
        <dbReference type="EMBL" id="KAJ4473604.1"/>
    </source>
</evidence>
<feature type="non-terminal residue" evidence="1">
    <location>
        <position position="1"/>
    </location>
</feature>
<dbReference type="Proteomes" id="UP001150266">
    <property type="component" value="Unassembled WGS sequence"/>
</dbReference>
<organism evidence="1 2">
    <name type="scientific">Lentinula aciculospora</name>
    <dbReference type="NCBI Taxonomy" id="153920"/>
    <lineage>
        <taxon>Eukaryota</taxon>
        <taxon>Fungi</taxon>
        <taxon>Dikarya</taxon>
        <taxon>Basidiomycota</taxon>
        <taxon>Agaricomycotina</taxon>
        <taxon>Agaricomycetes</taxon>
        <taxon>Agaricomycetidae</taxon>
        <taxon>Agaricales</taxon>
        <taxon>Marasmiineae</taxon>
        <taxon>Omphalotaceae</taxon>
        <taxon>Lentinula</taxon>
    </lineage>
</organism>
<dbReference type="OrthoDB" id="2788229at2759"/>
<sequence>MTVILPNELYELIIDELRYSFPDLKACSLVCKAWLSRCRHHLYRVIRIGPRRIHGIEKERMPFFLNKYQASFTHTFTLPEITFCIQGLSIESRMRDILYTPPLLTVPPTLHQIPKGRAVLKPSIFSVELPFQPLRFLRTHWKMIDLLNDQKDGMNDIEMFERVLDRIQSLEHLVIEKYWNFHSRRDILRSIAVHAPKLKILCLSEFRWYPSFNHLVLEDIFDEWMVTFMSMNVPPLRLDRLCLRYFSPEGTNLIQTVVLPSPCLDLRALRFLAMPAKDLHAALAAGRFPDLGKELVHLTLTYLNITRFRLRSESFPKLEELQLFVNDKLSLFCFFQDLASHWIPTSTSLNLHINFEIPISVSESDSQEVDLLHEAVDSALYTFIRKWSWKSVRTDESTKSPFTFYISLDFMQADGLEMQRECMKKAFPQCFATGCLHWRDRRSLEWWF</sequence>
<dbReference type="AlphaFoldDB" id="A0A9W9A3H7"/>
<dbReference type="InterPro" id="IPR036047">
    <property type="entry name" value="F-box-like_dom_sf"/>
</dbReference>